<organism evidence="1 2">
    <name type="scientific">Entamoeba nuttalli</name>
    <dbReference type="NCBI Taxonomy" id="412467"/>
    <lineage>
        <taxon>Eukaryota</taxon>
        <taxon>Amoebozoa</taxon>
        <taxon>Evosea</taxon>
        <taxon>Archamoebae</taxon>
        <taxon>Mastigamoebida</taxon>
        <taxon>Entamoebidae</taxon>
        <taxon>Entamoeba</taxon>
    </lineage>
</organism>
<evidence type="ECO:0000313" key="2">
    <source>
        <dbReference type="Proteomes" id="UP001628156"/>
    </source>
</evidence>
<protein>
    <submittedName>
        <fullName evidence="1">Uncharacterized protein</fullName>
    </submittedName>
</protein>
<gene>
    <name evidence="1" type="ORF">ENUP19_0282G0011</name>
</gene>
<accession>A0ABQ0DTT3</accession>
<name>A0ABQ0DTT3_9EUKA</name>
<dbReference type="EMBL" id="BAAFRS010000282">
    <property type="protein sequence ID" value="GAB1226261.1"/>
    <property type="molecule type" value="Genomic_DNA"/>
</dbReference>
<comment type="caution">
    <text evidence="1">The sequence shown here is derived from an EMBL/GenBank/DDBJ whole genome shotgun (WGS) entry which is preliminary data.</text>
</comment>
<evidence type="ECO:0000313" key="1">
    <source>
        <dbReference type="EMBL" id="GAB1226261.1"/>
    </source>
</evidence>
<sequence>MIQKVRPMNYNEWPLVSMWISVSDLFEDIDINKFKRNLPHVLKQYTPFKLFAKLEKVDINDQMDIKKTPFGSKDANEQYWWYKATDEWLIQNEEEYLKEVPFEDKREIRFSNKNLMTASGLLYYIEWSQKGNLFRIELFTSHTLCDGRTIFNCFDVIRSVITEEKCTFEDDPLLDYDVTSYYSLTQDQLNSIPEAWHLEEGRWYPDTGFDDNENICQTVSYCYNNVNKFCHKYKVGVQSIINTCQTRAFKKFYNLPDNTEIIIWCPTDTRHSSFANDPIKKRHFYVNNGGSFIRTKGYGDMLKDIIEGDKAVKEYTKRYDCCLNVINQAKGLLDRLPSVFNKSLIVSNIGSIREFAHPEFALYYLFNKDTYCINMYSFHNDETIYFVYARPRKINSELLDLMLNELNNIMKFINSMVD</sequence>
<proteinExistence type="predicted"/>
<dbReference type="Proteomes" id="UP001628156">
    <property type="component" value="Unassembled WGS sequence"/>
</dbReference>
<keyword evidence="2" id="KW-1185">Reference proteome</keyword>
<reference evidence="1 2" key="1">
    <citation type="journal article" date="2019" name="PLoS Negl. Trop. Dis.">
        <title>Whole genome sequencing of Entamoeba nuttalli reveals mammalian host-related molecular signatures and a novel octapeptide-repeat surface protein.</title>
        <authorList>
            <person name="Tanaka M."/>
            <person name="Makiuchi T."/>
            <person name="Komiyama T."/>
            <person name="Shiina T."/>
            <person name="Osaki K."/>
            <person name="Tachibana H."/>
        </authorList>
    </citation>
    <scope>NUCLEOTIDE SEQUENCE [LARGE SCALE GENOMIC DNA]</scope>
    <source>
        <strain evidence="1 2">P19-061405</strain>
    </source>
</reference>